<evidence type="ECO:0000313" key="1">
    <source>
        <dbReference type="EMBL" id="VDM65689.1"/>
    </source>
</evidence>
<proteinExistence type="predicted"/>
<dbReference type="EMBL" id="UYYB01001208">
    <property type="protein sequence ID" value="VDM65689.1"/>
    <property type="molecule type" value="Genomic_DNA"/>
</dbReference>
<accession>A0A3P7IFZ8</accession>
<protein>
    <submittedName>
        <fullName evidence="1">Uncharacterized protein</fullName>
    </submittedName>
</protein>
<dbReference type="Proteomes" id="UP000270094">
    <property type="component" value="Unassembled WGS sequence"/>
</dbReference>
<keyword evidence="2" id="KW-1185">Reference proteome</keyword>
<dbReference type="AlphaFoldDB" id="A0A3P7IFZ8"/>
<reference evidence="1 2" key="1">
    <citation type="submission" date="2018-11" db="EMBL/GenBank/DDBJ databases">
        <authorList>
            <consortium name="Pathogen Informatics"/>
        </authorList>
    </citation>
    <scope>NUCLEOTIDE SEQUENCE [LARGE SCALE GENOMIC DNA]</scope>
</reference>
<evidence type="ECO:0000313" key="2">
    <source>
        <dbReference type="Proteomes" id="UP000270094"/>
    </source>
</evidence>
<name>A0A3P7IFZ8_STRVU</name>
<organism evidence="1 2">
    <name type="scientific">Strongylus vulgaris</name>
    <name type="common">Blood worm</name>
    <dbReference type="NCBI Taxonomy" id="40348"/>
    <lineage>
        <taxon>Eukaryota</taxon>
        <taxon>Metazoa</taxon>
        <taxon>Ecdysozoa</taxon>
        <taxon>Nematoda</taxon>
        <taxon>Chromadorea</taxon>
        <taxon>Rhabditida</taxon>
        <taxon>Rhabditina</taxon>
        <taxon>Rhabditomorpha</taxon>
        <taxon>Strongyloidea</taxon>
        <taxon>Strongylidae</taxon>
        <taxon>Strongylus</taxon>
    </lineage>
</organism>
<gene>
    <name evidence="1" type="ORF">SVUK_LOCUS687</name>
</gene>
<sequence>MPHVRLPGLCFLQGDYVIVDAPCSFEKDVKIGVGGGSPGVVVQSMRQSPRRVVDVSFRSKIRGIDTGLDDVRRRRCDPVYRASFSLTCCTDSKGLLPKY</sequence>